<dbReference type="GO" id="GO:0008270">
    <property type="term" value="F:zinc ion binding"/>
    <property type="evidence" value="ECO:0007669"/>
    <property type="project" value="UniProtKB-KW"/>
</dbReference>
<feature type="non-terminal residue" evidence="4">
    <location>
        <position position="170"/>
    </location>
</feature>
<feature type="region of interest" description="Disordered" evidence="2">
    <location>
        <begin position="1"/>
        <end position="63"/>
    </location>
</feature>
<feature type="domain" description="CCHC-type" evidence="3">
    <location>
        <begin position="106"/>
        <end position="123"/>
    </location>
</feature>
<dbReference type="PANTHER" id="PTHR46978:SF1">
    <property type="entry name" value="ZINC KNUCKLE (CCHC-TYPE) FAMILY PROTEIN"/>
    <property type="match status" value="1"/>
</dbReference>
<keyword evidence="1" id="KW-0862">Zinc</keyword>
<dbReference type="SUPFAM" id="SSF57756">
    <property type="entry name" value="Retrovirus zinc finger-like domains"/>
    <property type="match status" value="2"/>
</dbReference>
<dbReference type="Gene3D" id="4.10.60.10">
    <property type="entry name" value="Zinc finger, CCHC-type"/>
    <property type="match status" value="2"/>
</dbReference>
<evidence type="ECO:0000256" key="2">
    <source>
        <dbReference type="SAM" id="MobiDB-lite"/>
    </source>
</evidence>
<keyword evidence="1" id="KW-0863">Zinc-finger</keyword>
<proteinExistence type="predicted"/>
<evidence type="ECO:0000256" key="1">
    <source>
        <dbReference type="PROSITE-ProRule" id="PRU00047"/>
    </source>
</evidence>
<evidence type="ECO:0000259" key="3">
    <source>
        <dbReference type="PROSITE" id="PS50158"/>
    </source>
</evidence>
<reference evidence="4" key="1">
    <citation type="submission" date="2015-08" db="EMBL/GenBank/DDBJ databases">
        <authorList>
            <person name="Babu N.S."/>
            <person name="Beckwith C.J."/>
            <person name="Beseler K.G."/>
            <person name="Brison A."/>
            <person name="Carone J.V."/>
            <person name="Caskin T.P."/>
            <person name="Diamond M."/>
            <person name="Durham M.E."/>
            <person name="Foxe J.M."/>
            <person name="Go M."/>
            <person name="Henderson B.A."/>
            <person name="Jones I.B."/>
            <person name="McGettigan J.A."/>
            <person name="Micheletti S.J."/>
            <person name="Nasrallah M.E."/>
            <person name="Ortiz D."/>
            <person name="Piller C.R."/>
            <person name="Privatt S.R."/>
            <person name="Schneider S.L."/>
            <person name="Sharp S."/>
            <person name="Smith T.C."/>
            <person name="Stanton J.D."/>
            <person name="Ullery H.E."/>
            <person name="Wilson R.J."/>
            <person name="Serrano M.G."/>
            <person name="Buck G."/>
            <person name="Lee V."/>
            <person name="Wang Y."/>
            <person name="Carvalho R."/>
            <person name="Voegtly L."/>
            <person name="Shi R."/>
            <person name="Duckworth R."/>
            <person name="Johnson A."/>
            <person name="Loviza R."/>
            <person name="Walstead R."/>
            <person name="Shah Z."/>
            <person name="Kiflezghi M."/>
            <person name="Wade K."/>
            <person name="Ball S.L."/>
            <person name="Bradley K.W."/>
            <person name="Asai D.J."/>
            <person name="Bowman C.A."/>
            <person name="Russell D.A."/>
            <person name="Pope W.H."/>
            <person name="Jacobs-Sera D."/>
            <person name="Hendrix R.W."/>
            <person name="Hatfull G.F."/>
        </authorList>
    </citation>
    <scope>NUCLEOTIDE SEQUENCE</scope>
</reference>
<dbReference type="PROSITE" id="PS50158">
    <property type="entry name" value="ZF_CCHC"/>
    <property type="match status" value="3"/>
</dbReference>
<dbReference type="GO" id="GO:0003676">
    <property type="term" value="F:nucleic acid binding"/>
    <property type="evidence" value="ECO:0007669"/>
    <property type="project" value="InterPro"/>
</dbReference>
<dbReference type="PANTHER" id="PTHR46978">
    <property type="entry name" value="ZINC KNUCKLE (CCHC-TYPE) FAMILY PROTEIN"/>
    <property type="match status" value="1"/>
</dbReference>
<protein>
    <recommendedName>
        <fullName evidence="3">CCHC-type domain-containing protein</fullName>
    </recommendedName>
</protein>
<feature type="domain" description="CCHC-type" evidence="3">
    <location>
        <begin position="148"/>
        <end position="163"/>
    </location>
</feature>
<dbReference type="InterPro" id="IPR001878">
    <property type="entry name" value="Znf_CCHC"/>
</dbReference>
<feature type="compositionally biased region" description="Basic and acidic residues" evidence="2">
    <location>
        <begin position="14"/>
        <end position="24"/>
    </location>
</feature>
<sequence length="170" mass="18029">SSSSSSSNGSGSDDSGHDSARDRSVTTVRGSRSASLPAQQNPEDVEPGLVPASPETVLPTSTSKSLVLPRGVMVVSDEEDDGGNAEVKRLLRMPRYFDPEFDDAGRRCFKCGQAGHMARDCPNPARPRPCYHCASLGHDARECPNTLCFKCQRPGHQARDCKEGAAGGGP</sequence>
<evidence type="ECO:0000313" key="4">
    <source>
        <dbReference type="EMBL" id="JAT69060.1"/>
    </source>
</evidence>
<dbReference type="Pfam" id="PF00098">
    <property type="entry name" value="zf-CCHC"/>
    <property type="match status" value="3"/>
</dbReference>
<feature type="compositionally biased region" description="Polar residues" evidence="2">
    <location>
        <begin position="25"/>
        <end position="42"/>
    </location>
</feature>
<feature type="domain" description="CCHC-type" evidence="3">
    <location>
        <begin position="130"/>
        <end position="145"/>
    </location>
</feature>
<organism evidence="4">
    <name type="scientific">Auxenochlorella protothecoides</name>
    <name type="common">Green microalga</name>
    <name type="synonym">Chlorella protothecoides</name>
    <dbReference type="NCBI Taxonomy" id="3075"/>
    <lineage>
        <taxon>Eukaryota</taxon>
        <taxon>Viridiplantae</taxon>
        <taxon>Chlorophyta</taxon>
        <taxon>core chlorophytes</taxon>
        <taxon>Trebouxiophyceae</taxon>
        <taxon>Chlorellales</taxon>
        <taxon>Chlorellaceae</taxon>
        <taxon>Auxenochlorella</taxon>
    </lineage>
</organism>
<name>A0A1D1ZQ16_AUXPR</name>
<dbReference type="EMBL" id="GDKF01009562">
    <property type="protein sequence ID" value="JAT69060.1"/>
    <property type="molecule type" value="Transcribed_RNA"/>
</dbReference>
<keyword evidence="1" id="KW-0479">Metal-binding</keyword>
<accession>A0A1D1ZQ16</accession>
<dbReference type="AlphaFoldDB" id="A0A1D1ZQ16"/>
<feature type="compositionally biased region" description="Low complexity" evidence="2">
    <location>
        <begin position="1"/>
        <end position="13"/>
    </location>
</feature>
<dbReference type="SMART" id="SM00343">
    <property type="entry name" value="ZnF_C2HC"/>
    <property type="match status" value="3"/>
</dbReference>
<dbReference type="InterPro" id="IPR036875">
    <property type="entry name" value="Znf_CCHC_sf"/>
</dbReference>
<feature type="non-terminal residue" evidence="4">
    <location>
        <position position="1"/>
    </location>
</feature>
<gene>
    <name evidence="4" type="ORF">g.10477</name>
</gene>